<evidence type="ECO:0000256" key="3">
    <source>
        <dbReference type="ARBA" id="ARBA00022448"/>
    </source>
</evidence>
<evidence type="ECO:0000256" key="7">
    <source>
        <dbReference type="ARBA" id="ARBA00022989"/>
    </source>
</evidence>
<dbReference type="SUPFAM" id="SSF161098">
    <property type="entry name" value="MetI-like"/>
    <property type="match status" value="1"/>
</dbReference>
<dbReference type="PANTHER" id="PTHR30614:SF0">
    <property type="entry name" value="L-CYSTINE TRANSPORT SYSTEM PERMEASE PROTEIN TCYL"/>
    <property type="match status" value="1"/>
</dbReference>
<evidence type="ECO:0000256" key="6">
    <source>
        <dbReference type="ARBA" id="ARBA00022970"/>
    </source>
</evidence>
<evidence type="ECO:0000256" key="4">
    <source>
        <dbReference type="ARBA" id="ARBA00022475"/>
    </source>
</evidence>
<evidence type="ECO:0000256" key="5">
    <source>
        <dbReference type="ARBA" id="ARBA00022692"/>
    </source>
</evidence>
<evidence type="ECO:0000256" key="1">
    <source>
        <dbReference type="ARBA" id="ARBA00004429"/>
    </source>
</evidence>
<feature type="transmembrane region" description="Helical" evidence="9">
    <location>
        <begin position="67"/>
        <end position="92"/>
    </location>
</feature>
<gene>
    <name evidence="11" type="ORF">P618_200214</name>
</gene>
<keyword evidence="12" id="KW-1185">Reference proteome</keyword>
<comment type="similarity">
    <text evidence="2">Belongs to the binding-protein-dependent transport system permease family. HisMQ subfamily.</text>
</comment>
<proteinExistence type="inferred from homology"/>
<dbReference type="EMBL" id="AWTR02000027">
    <property type="protein sequence ID" value="ETZ07579.1"/>
    <property type="molecule type" value="Genomic_DNA"/>
</dbReference>
<dbReference type="NCBIfam" id="TIGR01726">
    <property type="entry name" value="HEQRo_perm_3TM"/>
    <property type="match status" value="1"/>
</dbReference>
<sequence>MTILEQIFFIGKGLGVTLPLFLGAFVIGAPLGIGLAILRRFSKIFGCFIDSGISVLRGTPVILQLSFVYFTLPSLGGAHIGFLGAGMITLGINSAAYTGEIFRSGIEGIPFGQFEASKVLGIRTYYMWKDIIIPQVLRNVWSSFVNESIALLKETALISTIGGEDILKCAKHMGSMQFTYFSPLIIAGAYYYGIVLCIEYLGRYIEKRRFSWSIS</sequence>
<accession>W6TF38</accession>
<evidence type="ECO:0000256" key="9">
    <source>
        <dbReference type="RuleBase" id="RU363032"/>
    </source>
</evidence>
<dbReference type="STRING" id="1399147.P618_200214"/>
<comment type="subcellular location">
    <subcellularLocation>
        <location evidence="1">Cell inner membrane</location>
        <topology evidence="1">Multi-pass membrane protein</topology>
    </subcellularLocation>
    <subcellularLocation>
        <location evidence="9">Cell membrane</location>
        <topology evidence="9">Multi-pass membrane protein</topology>
    </subcellularLocation>
</comment>
<keyword evidence="8 9" id="KW-0472">Membrane</keyword>
<name>W6TF38_HOLOB</name>
<dbReference type="InterPro" id="IPR000515">
    <property type="entry name" value="MetI-like"/>
</dbReference>
<keyword evidence="5 9" id="KW-0812">Transmembrane</keyword>
<dbReference type="GO" id="GO:0043190">
    <property type="term" value="C:ATP-binding cassette (ABC) transporter complex"/>
    <property type="evidence" value="ECO:0007669"/>
    <property type="project" value="InterPro"/>
</dbReference>
<dbReference type="Pfam" id="PF00528">
    <property type="entry name" value="BPD_transp_1"/>
    <property type="match status" value="1"/>
</dbReference>
<dbReference type="PANTHER" id="PTHR30614">
    <property type="entry name" value="MEMBRANE COMPONENT OF AMINO ACID ABC TRANSPORTER"/>
    <property type="match status" value="1"/>
</dbReference>
<dbReference type="eggNOG" id="COG0765">
    <property type="taxonomic scope" value="Bacteria"/>
</dbReference>
<feature type="transmembrane region" description="Helical" evidence="9">
    <location>
        <begin position="180"/>
        <end position="201"/>
    </location>
</feature>
<feature type="domain" description="ABC transmembrane type-1" evidence="10">
    <location>
        <begin position="14"/>
        <end position="202"/>
    </location>
</feature>
<feature type="transmembrane region" description="Helical" evidence="9">
    <location>
        <begin position="20"/>
        <end position="38"/>
    </location>
</feature>
<comment type="caution">
    <text evidence="11">The sequence shown here is derived from an EMBL/GenBank/DDBJ whole genome shotgun (WGS) entry which is preliminary data.</text>
</comment>
<evidence type="ECO:0000313" key="12">
    <source>
        <dbReference type="Proteomes" id="UP000019112"/>
    </source>
</evidence>
<dbReference type="CDD" id="cd06261">
    <property type="entry name" value="TM_PBP2"/>
    <property type="match status" value="1"/>
</dbReference>
<dbReference type="Gene3D" id="1.10.3720.10">
    <property type="entry name" value="MetI-like"/>
    <property type="match status" value="1"/>
</dbReference>
<protein>
    <submittedName>
        <fullName evidence="11">Arginine transport system permease protein ArtQ</fullName>
    </submittedName>
</protein>
<dbReference type="GO" id="GO:0006865">
    <property type="term" value="P:amino acid transport"/>
    <property type="evidence" value="ECO:0007669"/>
    <property type="project" value="UniProtKB-KW"/>
</dbReference>
<dbReference type="Proteomes" id="UP000019112">
    <property type="component" value="Unassembled WGS sequence"/>
</dbReference>
<dbReference type="InterPro" id="IPR043429">
    <property type="entry name" value="ArtM/GltK/GlnP/TcyL/YhdX-like"/>
</dbReference>
<evidence type="ECO:0000313" key="11">
    <source>
        <dbReference type="EMBL" id="ETZ07579.1"/>
    </source>
</evidence>
<dbReference type="InterPro" id="IPR035906">
    <property type="entry name" value="MetI-like_sf"/>
</dbReference>
<reference evidence="11 12" key="1">
    <citation type="journal article" date="2014" name="FEMS Microbiol. Lett.">
        <title>Draft genome sequences of three Holospora species (Holospora obtusa, Holospora undulata, and Holospora elegans), endonuclear symbiotic bacteria of the ciliate Paramecium caudatum.</title>
        <authorList>
            <person name="Dohra H."/>
            <person name="Tanaka K."/>
            <person name="Suzuki T."/>
            <person name="Fujishima M."/>
            <person name="Suzuki H."/>
        </authorList>
    </citation>
    <scope>NUCLEOTIDE SEQUENCE [LARGE SCALE GENOMIC DNA]</scope>
    <source>
        <strain evidence="11 12">F1</strain>
    </source>
</reference>
<evidence type="ECO:0000259" key="10">
    <source>
        <dbReference type="PROSITE" id="PS50928"/>
    </source>
</evidence>
<dbReference type="InterPro" id="IPR010065">
    <property type="entry name" value="AA_ABC_transptr_permease_3TM"/>
</dbReference>
<keyword evidence="7 9" id="KW-1133">Transmembrane helix</keyword>
<dbReference type="GO" id="GO:0022857">
    <property type="term" value="F:transmembrane transporter activity"/>
    <property type="evidence" value="ECO:0007669"/>
    <property type="project" value="InterPro"/>
</dbReference>
<organism evidence="11 12">
    <name type="scientific">Holospora obtusa F1</name>
    <dbReference type="NCBI Taxonomy" id="1399147"/>
    <lineage>
        <taxon>Bacteria</taxon>
        <taxon>Pseudomonadati</taxon>
        <taxon>Pseudomonadota</taxon>
        <taxon>Alphaproteobacteria</taxon>
        <taxon>Holosporales</taxon>
        <taxon>Holosporaceae</taxon>
        <taxon>Holospora</taxon>
    </lineage>
</organism>
<evidence type="ECO:0000256" key="2">
    <source>
        <dbReference type="ARBA" id="ARBA00010072"/>
    </source>
</evidence>
<evidence type="ECO:0000256" key="8">
    <source>
        <dbReference type="ARBA" id="ARBA00023136"/>
    </source>
</evidence>
<keyword evidence="6" id="KW-0029">Amino-acid transport</keyword>
<dbReference type="PROSITE" id="PS50928">
    <property type="entry name" value="ABC_TM1"/>
    <property type="match status" value="1"/>
</dbReference>
<keyword evidence="4" id="KW-1003">Cell membrane</keyword>
<keyword evidence="3 9" id="KW-0813">Transport</keyword>
<dbReference type="AlphaFoldDB" id="W6TF38"/>